<reference evidence="2" key="1">
    <citation type="submission" date="2021-10" db="EMBL/GenBank/DDBJ databases">
        <authorList>
            <person name="Piombo E."/>
        </authorList>
    </citation>
    <scope>NUCLEOTIDE SEQUENCE</scope>
</reference>
<dbReference type="EMBL" id="CABFNQ020000676">
    <property type="protein sequence ID" value="CAH0022188.1"/>
    <property type="molecule type" value="Genomic_DNA"/>
</dbReference>
<gene>
    <name evidence="2" type="ORF">CRHIZ90672A_00003992</name>
</gene>
<sequence length="132" mass="14718">MSARPPDPHDNQKPRYHVESRQIAGSDTSKHRQATEKSLPQLINIGRPLTISKWTLEITPSASSGVVYKNSEVVSEKLILDFCFMGGQSWAAMQRYQEWLGLVFVAKGPNLEVCAILELDVFLRHGVVLAKG</sequence>
<dbReference type="Proteomes" id="UP000696573">
    <property type="component" value="Unassembled WGS sequence"/>
</dbReference>
<accession>A0A9N9VDS0</accession>
<evidence type="ECO:0000313" key="2">
    <source>
        <dbReference type="EMBL" id="CAH0022188.1"/>
    </source>
</evidence>
<proteinExistence type="predicted"/>
<name>A0A9N9VDS0_9HYPO</name>
<evidence type="ECO:0000313" key="3">
    <source>
        <dbReference type="Proteomes" id="UP000696573"/>
    </source>
</evidence>
<comment type="caution">
    <text evidence="2">The sequence shown here is derived from an EMBL/GenBank/DDBJ whole genome shotgun (WGS) entry which is preliminary data.</text>
</comment>
<organism evidence="2 3">
    <name type="scientific">Clonostachys rhizophaga</name>
    <dbReference type="NCBI Taxonomy" id="160324"/>
    <lineage>
        <taxon>Eukaryota</taxon>
        <taxon>Fungi</taxon>
        <taxon>Dikarya</taxon>
        <taxon>Ascomycota</taxon>
        <taxon>Pezizomycotina</taxon>
        <taxon>Sordariomycetes</taxon>
        <taxon>Hypocreomycetidae</taxon>
        <taxon>Hypocreales</taxon>
        <taxon>Bionectriaceae</taxon>
        <taxon>Clonostachys</taxon>
    </lineage>
</organism>
<feature type="compositionally biased region" description="Basic and acidic residues" evidence="1">
    <location>
        <begin position="1"/>
        <end position="20"/>
    </location>
</feature>
<evidence type="ECO:0000256" key="1">
    <source>
        <dbReference type="SAM" id="MobiDB-lite"/>
    </source>
</evidence>
<protein>
    <submittedName>
        <fullName evidence="2">Uncharacterized protein</fullName>
    </submittedName>
</protein>
<dbReference type="AlphaFoldDB" id="A0A9N9VDS0"/>
<keyword evidence="3" id="KW-1185">Reference proteome</keyword>
<feature type="region of interest" description="Disordered" evidence="1">
    <location>
        <begin position="1"/>
        <end position="37"/>
    </location>
</feature>